<feature type="transmembrane region" description="Helical" evidence="6">
    <location>
        <begin position="116"/>
        <end position="135"/>
    </location>
</feature>
<feature type="transmembrane region" description="Helical" evidence="6">
    <location>
        <begin position="90"/>
        <end position="110"/>
    </location>
</feature>
<dbReference type="PIRSF" id="PIRSF005859">
    <property type="entry name" value="PBR"/>
    <property type="match status" value="1"/>
</dbReference>
<comment type="similarity">
    <text evidence="2">Belongs to the TspO/BZRP family.</text>
</comment>
<comment type="subcellular location">
    <subcellularLocation>
        <location evidence="1">Membrane</location>
        <topology evidence="1">Multi-pass membrane protein</topology>
    </subcellularLocation>
</comment>
<dbReference type="EMBL" id="VSSQ01000854">
    <property type="protein sequence ID" value="MPM02224.1"/>
    <property type="molecule type" value="Genomic_DNA"/>
</dbReference>
<protein>
    <submittedName>
        <fullName evidence="7">Tryptophan-rich protein TspO</fullName>
    </submittedName>
</protein>
<reference evidence="7" key="1">
    <citation type="submission" date="2019-08" db="EMBL/GenBank/DDBJ databases">
        <authorList>
            <person name="Kucharzyk K."/>
            <person name="Murdoch R.W."/>
            <person name="Higgins S."/>
            <person name="Loffler F."/>
        </authorList>
    </citation>
    <scope>NUCLEOTIDE SEQUENCE</scope>
</reference>
<proteinExistence type="inferred from homology"/>
<keyword evidence="4 6" id="KW-1133">Transmembrane helix</keyword>
<evidence type="ECO:0000256" key="6">
    <source>
        <dbReference type="SAM" id="Phobius"/>
    </source>
</evidence>
<dbReference type="InterPro" id="IPR004307">
    <property type="entry name" value="TspO_MBR"/>
</dbReference>
<evidence type="ECO:0000256" key="1">
    <source>
        <dbReference type="ARBA" id="ARBA00004141"/>
    </source>
</evidence>
<evidence type="ECO:0000256" key="4">
    <source>
        <dbReference type="ARBA" id="ARBA00022989"/>
    </source>
</evidence>
<dbReference type="PANTHER" id="PTHR10057:SF0">
    <property type="entry name" value="TRANSLOCATOR PROTEIN"/>
    <property type="match status" value="1"/>
</dbReference>
<organism evidence="7">
    <name type="scientific">bioreactor metagenome</name>
    <dbReference type="NCBI Taxonomy" id="1076179"/>
    <lineage>
        <taxon>unclassified sequences</taxon>
        <taxon>metagenomes</taxon>
        <taxon>ecological metagenomes</taxon>
    </lineage>
</organism>
<dbReference type="InterPro" id="IPR038330">
    <property type="entry name" value="TspO/MBR-related_sf"/>
</dbReference>
<name>A0A644WIZ3_9ZZZZ</name>
<dbReference type="CDD" id="cd15904">
    <property type="entry name" value="TSPO_MBR"/>
    <property type="match status" value="1"/>
</dbReference>
<evidence type="ECO:0000256" key="3">
    <source>
        <dbReference type="ARBA" id="ARBA00022692"/>
    </source>
</evidence>
<accession>A0A644WIZ3</accession>
<dbReference type="Gene3D" id="1.20.1260.100">
    <property type="entry name" value="TspO/MBR protein"/>
    <property type="match status" value="1"/>
</dbReference>
<dbReference type="Pfam" id="PF03073">
    <property type="entry name" value="TspO_MBR"/>
    <property type="match status" value="1"/>
</dbReference>
<sequence>MLLSVKGGMVFVKSIKKFIACLVLCFGAGSIGGIFTASSVNTWYTQLIKPEFTPPNWVFAPVWNFLYFLMAVSLYKVWVSSKQKYKKMAILVFACQLLLNVAWSAVFFGLKSPEAGFFIINILLLAIIFTIFFFSRISWKNALLLIPYLVWVSFASYLNYILWILNR</sequence>
<evidence type="ECO:0000256" key="5">
    <source>
        <dbReference type="ARBA" id="ARBA00023136"/>
    </source>
</evidence>
<evidence type="ECO:0000256" key="2">
    <source>
        <dbReference type="ARBA" id="ARBA00007524"/>
    </source>
</evidence>
<gene>
    <name evidence="7" type="primary">crtK-2_3</name>
    <name evidence="7" type="ORF">SDC9_48469</name>
</gene>
<dbReference type="PANTHER" id="PTHR10057">
    <property type="entry name" value="PERIPHERAL-TYPE BENZODIAZEPINE RECEPTOR"/>
    <property type="match status" value="1"/>
</dbReference>
<feature type="transmembrane region" description="Helical" evidence="6">
    <location>
        <begin position="142"/>
        <end position="165"/>
    </location>
</feature>
<feature type="transmembrane region" description="Helical" evidence="6">
    <location>
        <begin position="60"/>
        <end position="78"/>
    </location>
</feature>
<dbReference type="AlphaFoldDB" id="A0A644WIZ3"/>
<dbReference type="GO" id="GO:0016020">
    <property type="term" value="C:membrane"/>
    <property type="evidence" value="ECO:0007669"/>
    <property type="project" value="UniProtKB-SubCell"/>
</dbReference>
<dbReference type="FunFam" id="1.20.1260.100:FF:000001">
    <property type="entry name" value="translocator protein 2"/>
    <property type="match status" value="1"/>
</dbReference>
<evidence type="ECO:0000313" key="7">
    <source>
        <dbReference type="EMBL" id="MPM02224.1"/>
    </source>
</evidence>
<keyword evidence="3 6" id="KW-0812">Transmembrane</keyword>
<keyword evidence="5 6" id="KW-0472">Membrane</keyword>
<dbReference type="GO" id="GO:0033013">
    <property type="term" value="P:tetrapyrrole metabolic process"/>
    <property type="evidence" value="ECO:0007669"/>
    <property type="project" value="UniProtKB-ARBA"/>
</dbReference>
<comment type="caution">
    <text evidence="7">The sequence shown here is derived from an EMBL/GenBank/DDBJ whole genome shotgun (WGS) entry which is preliminary data.</text>
</comment>